<organism evidence="1 2">
    <name type="scientific">Vibrio phage VP4B</name>
    <dbReference type="NCBI Taxonomy" id="1262540"/>
    <lineage>
        <taxon>Viruses</taxon>
        <taxon>Duplodnaviria</taxon>
        <taxon>Heunggongvirae</taxon>
        <taxon>Uroviricota</taxon>
        <taxon>Caudoviricetes</taxon>
        <taxon>Chimalliviridae</taxon>
        <taxon>Gorgonvirinae</taxon>
        <taxon>Tidunavirus</taxon>
        <taxon>Tidunavirus VP4B</taxon>
    </lineage>
</organism>
<protein>
    <submittedName>
        <fullName evidence="1">Uncharacterized protein</fullName>
    </submittedName>
</protein>
<dbReference type="EMBL" id="KC131130">
    <property type="protein sequence ID" value="AGB07254.1"/>
    <property type="molecule type" value="Genomic_DNA"/>
</dbReference>
<proteinExistence type="predicted"/>
<accession>V9LZK0</accession>
<dbReference type="RefSeq" id="YP_009626116.1">
    <property type="nucleotide sequence ID" value="NC_042136.1"/>
</dbReference>
<sequence length="95" mass="10105">MNLAALAGAVFGTGITYASTESTGLTILSAAAGLATTVILEDKENEYSGPGDFTKAACASLAPILLHREEPEPIPFSFDEEDEDFDILDMPLYFD</sequence>
<evidence type="ECO:0000313" key="2">
    <source>
        <dbReference type="Proteomes" id="UP000272155"/>
    </source>
</evidence>
<dbReference type="OrthoDB" id="41704at10239"/>
<keyword evidence="2" id="KW-1185">Reference proteome</keyword>
<dbReference type="Proteomes" id="UP000272155">
    <property type="component" value="Segment"/>
</dbReference>
<dbReference type="GeneID" id="40103016"/>
<dbReference type="KEGG" id="vg:40103016"/>
<evidence type="ECO:0000313" key="1">
    <source>
        <dbReference type="EMBL" id="AGB07254.1"/>
    </source>
</evidence>
<name>V9LZK0_9CAUD</name>
<reference evidence="1 2" key="1">
    <citation type="submission" date="2012-11" db="EMBL/GenBank/DDBJ databases">
        <title>Complete genome sequence of a novel phiKZ-like Vibrio phage.</title>
        <authorList>
            <person name="Luo Z."/>
            <person name="Yu Y."/>
        </authorList>
    </citation>
    <scope>NUCLEOTIDE SEQUENCE [LARGE SCALE GENOMIC DNA]</scope>
</reference>